<keyword evidence="4" id="KW-1185">Reference proteome</keyword>
<evidence type="ECO:0000256" key="1">
    <source>
        <dbReference type="ARBA" id="ARBA00022737"/>
    </source>
</evidence>
<dbReference type="PROSITE" id="PS51897">
    <property type="entry name" value="ANNEXIN_2"/>
    <property type="match status" value="1"/>
</dbReference>
<comment type="caution">
    <text evidence="3">The sequence shown here is derived from an EMBL/GenBank/DDBJ whole genome shotgun (WGS) entry which is preliminary data.</text>
</comment>
<dbReference type="GO" id="GO:0005886">
    <property type="term" value="C:plasma membrane"/>
    <property type="evidence" value="ECO:0007669"/>
    <property type="project" value="TreeGrafter"/>
</dbReference>
<dbReference type="GO" id="GO:0009651">
    <property type="term" value="P:response to salt stress"/>
    <property type="evidence" value="ECO:0007669"/>
    <property type="project" value="TreeGrafter"/>
</dbReference>
<dbReference type="SMART" id="SM00335">
    <property type="entry name" value="ANX"/>
    <property type="match status" value="1"/>
</dbReference>
<dbReference type="SUPFAM" id="SSF47874">
    <property type="entry name" value="Annexin"/>
    <property type="match status" value="1"/>
</dbReference>
<name>A0A6A2WGG8_HIBSY</name>
<accession>A0A6A2WGG8</accession>
<dbReference type="GO" id="GO:0009408">
    <property type="term" value="P:response to heat"/>
    <property type="evidence" value="ECO:0007669"/>
    <property type="project" value="TreeGrafter"/>
</dbReference>
<reference evidence="3" key="1">
    <citation type="submission" date="2019-09" db="EMBL/GenBank/DDBJ databases">
        <title>Draft genome information of white flower Hibiscus syriacus.</title>
        <authorList>
            <person name="Kim Y.-M."/>
        </authorList>
    </citation>
    <scope>NUCLEOTIDE SEQUENCE [LARGE SCALE GENOMIC DNA]</scope>
    <source>
        <strain evidence="3">YM2019G1</strain>
    </source>
</reference>
<dbReference type="AlphaFoldDB" id="A0A6A2WGG8"/>
<evidence type="ECO:0000256" key="2">
    <source>
        <dbReference type="ARBA" id="ARBA00023216"/>
    </source>
</evidence>
<evidence type="ECO:0000313" key="3">
    <source>
        <dbReference type="EMBL" id="KAE8657853.1"/>
    </source>
</evidence>
<dbReference type="GO" id="GO:0009409">
    <property type="term" value="P:response to cold"/>
    <property type="evidence" value="ECO:0007669"/>
    <property type="project" value="TreeGrafter"/>
</dbReference>
<dbReference type="GO" id="GO:0005509">
    <property type="term" value="F:calcium ion binding"/>
    <property type="evidence" value="ECO:0007669"/>
    <property type="project" value="InterPro"/>
</dbReference>
<evidence type="ECO:0000313" key="4">
    <source>
        <dbReference type="Proteomes" id="UP000436088"/>
    </source>
</evidence>
<dbReference type="InterPro" id="IPR018502">
    <property type="entry name" value="Annexin_repeat"/>
</dbReference>
<dbReference type="InterPro" id="IPR018252">
    <property type="entry name" value="Annexin_repeat_CS"/>
</dbReference>
<dbReference type="PANTHER" id="PTHR10502:SF193">
    <property type="entry name" value="ANNEXIN D8"/>
    <property type="match status" value="1"/>
</dbReference>
<dbReference type="GO" id="GO:0009414">
    <property type="term" value="P:response to water deprivation"/>
    <property type="evidence" value="ECO:0007669"/>
    <property type="project" value="TreeGrafter"/>
</dbReference>
<dbReference type="Gene3D" id="1.10.220.10">
    <property type="entry name" value="Annexin"/>
    <property type="match status" value="1"/>
</dbReference>
<protein>
    <submittedName>
        <fullName evidence="3">Uncharacterized protein</fullName>
    </submittedName>
</protein>
<dbReference type="EMBL" id="VEPZ02001751">
    <property type="protein sequence ID" value="KAE8657853.1"/>
    <property type="molecule type" value="Genomic_DNA"/>
</dbReference>
<dbReference type="InterPro" id="IPR037104">
    <property type="entry name" value="Annexin_sf"/>
</dbReference>
<gene>
    <name evidence="3" type="ORF">F3Y22_tig00116979pilonHSYRG00011</name>
</gene>
<sequence length="204" mass="23614">MRALRRLRESYKSMDSGSCRSRLKRAYKFRYKRSLEEDSLLAPPEMGIISAYRYDGDEYDETWHILRPPFSIMNPWNGIPPRGSDPNREYKESSTTQCNIQRLQRHLWSFHHKACCNPLHSRPSKALCKGRASNLTVLRAAINTAGTDEDVLSREIVTRLEKELKEINELYLKRNNVSLDEAVGRDCSGDYKDFILTLLGADRS</sequence>
<keyword evidence="1" id="KW-0677">Repeat</keyword>
<dbReference type="GO" id="GO:0005737">
    <property type="term" value="C:cytoplasm"/>
    <property type="evidence" value="ECO:0007669"/>
    <property type="project" value="TreeGrafter"/>
</dbReference>
<dbReference type="GO" id="GO:0001786">
    <property type="term" value="F:phosphatidylserine binding"/>
    <property type="evidence" value="ECO:0007669"/>
    <property type="project" value="TreeGrafter"/>
</dbReference>
<proteinExistence type="predicted"/>
<dbReference type="PANTHER" id="PTHR10502">
    <property type="entry name" value="ANNEXIN"/>
    <property type="match status" value="1"/>
</dbReference>
<dbReference type="GO" id="GO:0005544">
    <property type="term" value="F:calcium-dependent phospholipid binding"/>
    <property type="evidence" value="ECO:0007669"/>
    <property type="project" value="InterPro"/>
</dbReference>
<dbReference type="PROSITE" id="PS00223">
    <property type="entry name" value="ANNEXIN_1"/>
    <property type="match status" value="1"/>
</dbReference>
<dbReference type="Proteomes" id="UP000436088">
    <property type="component" value="Unassembled WGS sequence"/>
</dbReference>
<keyword evidence="2" id="KW-0041">Annexin</keyword>
<dbReference type="Pfam" id="PF00191">
    <property type="entry name" value="Annexin"/>
    <property type="match status" value="1"/>
</dbReference>
<organism evidence="3 4">
    <name type="scientific">Hibiscus syriacus</name>
    <name type="common">Rose of Sharon</name>
    <dbReference type="NCBI Taxonomy" id="106335"/>
    <lineage>
        <taxon>Eukaryota</taxon>
        <taxon>Viridiplantae</taxon>
        <taxon>Streptophyta</taxon>
        <taxon>Embryophyta</taxon>
        <taxon>Tracheophyta</taxon>
        <taxon>Spermatophyta</taxon>
        <taxon>Magnoliopsida</taxon>
        <taxon>eudicotyledons</taxon>
        <taxon>Gunneridae</taxon>
        <taxon>Pentapetalae</taxon>
        <taxon>rosids</taxon>
        <taxon>malvids</taxon>
        <taxon>Malvales</taxon>
        <taxon>Malvaceae</taxon>
        <taxon>Malvoideae</taxon>
        <taxon>Hibiscus</taxon>
    </lineage>
</organism>